<dbReference type="Proteomes" id="UP001059380">
    <property type="component" value="Chromosome"/>
</dbReference>
<feature type="transmembrane region" description="Helical" evidence="2">
    <location>
        <begin position="25"/>
        <end position="56"/>
    </location>
</feature>
<reference evidence="3" key="1">
    <citation type="submission" date="2021-04" db="EMBL/GenBank/DDBJ databases">
        <title>Phylogenetic analysis of Acidobacteriaceae.</title>
        <authorList>
            <person name="Qiu L."/>
            <person name="Zhang Q."/>
        </authorList>
    </citation>
    <scope>NUCLEOTIDE SEQUENCE</scope>
    <source>
        <strain evidence="3">DSM 25168</strain>
    </source>
</reference>
<name>A0A9J7BNJ1_9BACT</name>
<evidence type="ECO:0000256" key="2">
    <source>
        <dbReference type="SAM" id="Phobius"/>
    </source>
</evidence>
<evidence type="ECO:0000256" key="1">
    <source>
        <dbReference type="SAM" id="MobiDB-lite"/>
    </source>
</evidence>
<keyword evidence="2" id="KW-0812">Transmembrane</keyword>
<feature type="transmembrane region" description="Helical" evidence="2">
    <location>
        <begin position="68"/>
        <end position="88"/>
    </location>
</feature>
<dbReference type="KEGG" id="orp:MOP44_27560"/>
<evidence type="ECO:0000313" key="4">
    <source>
        <dbReference type="Proteomes" id="UP001059380"/>
    </source>
</evidence>
<dbReference type="RefSeq" id="WP_260793796.1">
    <property type="nucleotide sequence ID" value="NZ_CP093313.1"/>
</dbReference>
<proteinExistence type="predicted"/>
<feature type="compositionally biased region" description="Pro residues" evidence="1">
    <location>
        <begin position="347"/>
        <end position="362"/>
    </location>
</feature>
<dbReference type="EMBL" id="CP093313">
    <property type="protein sequence ID" value="UWZ84291.1"/>
    <property type="molecule type" value="Genomic_DNA"/>
</dbReference>
<feature type="transmembrane region" description="Helical" evidence="2">
    <location>
        <begin position="127"/>
        <end position="160"/>
    </location>
</feature>
<organism evidence="3 4">
    <name type="scientific">Occallatibacter riparius</name>
    <dbReference type="NCBI Taxonomy" id="1002689"/>
    <lineage>
        <taxon>Bacteria</taxon>
        <taxon>Pseudomonadati</taxon>
        <taxon>Acidobacteriota</taxon>
        <taxon>Terriglobia</taxon>
        <taxon>Terriglobales</taxon>
        <taxon>Acidobacteriaceae</taxon>
        <taxon>Occallatibacter</taxon>
    </lineage>
</organism>
<keyword evidence="4" id="KW-1185">Reference proteome</keyword>
<dbReference type="PANTHER" id="PTHR33133">
    <property type="entry name" value="OS08G0107100 PROTEIN-RELATED"/>
    <property type="match status" value="1"/>
</dbReference>
<accession>A0A9J7BNJ1</accession>
<feature type="transmembrane region" description="Helical" evidence="2">
    <location>
        <begin position="172"/>
        <end position="205"/>
    </location>
</feature>
<feature type="region of interest" description="Disordered" evidence="1">
    <location>
        <begin position="332"/>
        <end position="385"/>
    </location>
</feature>
<sequence>MNETLRPSTLGEILDRTVTLYRSRFLVFFGLAAIPAGMMMGFSGGMVLLLASTGFLSGPAATPKPETFALVFLGMMALGLIALPLLIASNALCGAALCQAASSVVLGGGQIAIASSLKSVWKRGWQYIGLFVLQAVIIFGVPSTLWTAAVMVAAVGAAIAGTAGGGGAATGVLTVVLVLLTMMALAVYVIWIMIQIGLAFPIAVIEKAGPIDALKRAWKLCRGTRWRMLALFAMVLALSWIASLLVTVPLMLAIYLIPGLNSPQNAQLAGTISLMGMYAMSFVSNALTMPVIAIALVLFYYDQRVRKEAYDIEWLMQQAGMIAAPSPQPQLAPWLPSTRSISADGAPPSPAPEALTPPPQVPEPQAKTEQQPEPEPHEPIAGASA</sequence>
<feature type="transmembrane region" description="Helical" evidence="2">
    <location>
        <begin position="226"/>
        <end position="257"/>
    </location>
</feature>
<dbReference type="AlphaFoldDB" id="A0A9J7BNJ1"/>
<keyword evidence="2" id="KW-1133">Transmembrane helix</keyword>
<feature type="transmembrane region" description="Helical" evidence="2">
    <location>
        <begin position="277"/>
        <end position="301"/>
    </location>
</feature>
<evidence type="ECO:0000313" key="3">
    <source>
        <dbReference type="EMBL" id="UWZ84291.1"/>
    </source>
</evidence>
<feature type="transmembrane region" description="Helical" evidence="2">
    <location>
        <begin position="94"/>
        <end position="115"/>
    </location>
</feature>
<gene>
    <name evidence="3" type="ORF">MOP44_27560</name>
</gene>
<keyword evidence="2" id="KW-0472">Membrane</keyword>
<dbReference type="PANTHER" id="PTHR33133:SF1">
    <property type="entry name" value="EXPRESSED PROTEIN-RELATED"/>
    <property type="match status" value="1"/>
</dbReference>
<protein>
    <submittedName>
        <fullName evidence="3">Procyclic acidic repetitive family protein</fullName>
    </submittedName>
</protein>